<dbReference type="AlphaFoldDB" id="A0A0F9GKX2"/>
<proteinExistence type="predicted"/>
<accession>A0A0F9GKX2</accession>
<gene>
    <name evidence="2" type="ORF">LCGC14_2108640</name>
</gene>
<evidence type="ECO:0000256" key="1">
    <source>
        <dbReference type="SAM" id="Coils"/>
    </source>
</evidence>
<name>A0A0F9GKX2_9ZZZZ</name>
<protein>
    <submittedName>
        <fullName evidence="2">Uncharacterized protein</fullName>
    </submittedName>
</protein>
<dbReference type="EMBL" id="LAZR01026006">
    <property type="protein sequence ID" value="KKL70065.1"/>
    <property type="molecule type" value="Genomic_DNA"/>
</dbReference>
<reference evidence="2" key="1">
    <citation type="journal article" date="2015" name="Nature">
        <title>Complex archaea that bridge the gap between prokaryotes and eukaryotes.</title>
        <authorList>
            <person name="Spang A."/>
            <person name="Saw J.H."/>
            <person name="Jorgensen S.L."/>
            <person name="Zaremba-Niedzwiedzka K."/>
            <person name="Martijn J."/>
            <person name="Lind A.E."/>
            <person name="van Eijk R."/>
            <person name="Schleper C."/>
            <person name="Guy L."/>
            <person name="Ettema T.J."/>
        </authorList>
    </citation>
    <scope>NUCLEOTIDE SEQUENCE</scope>
</reference>
<keyword evidence="1" id="KW-0175">Coiled coil</keyword>
<organism evidence="2">
    <name type="scientific">marine sediment metagenome</name>
    <dbReference type="NCBI Taxonomy" id="412755"/>
    <lineage>
        <taxon>unclassified sequences</taxon>
        <taxon>metagenomes</taxon>
        <taxon>ecological metagenomes</taxon>
    </lineage>
</organism>
<comment type="caution">
    <text evidence="2">The sequence shown here is derived from an EMBL/GenBank/DDBJ whole genome shotgun (WGS) entry which is preliminary data.</text>
</comment>
<feature type="coiled-coil region" evidence="1">
    <location>
        <begin position="43"/>
        <end position="77"/>
    </location>
</feature>
<sequence length="77" mass="8796">MSFDEGRAKLWEARDISEDTSNRLYKLHVAFGNVGLTKPSRDMRDVSSILAKVKSLIKEAEAEMARAYYDKENNEQA</sequence>
<evidence type="ECO:0000313" key="2">
    <source>
        <dbReference type="EMBL" id="KKL70065.1"/>
    </source>
</evidence>